<reference evidence="1 2" key="1">
    <citation type="journal article" date="2020" name="Phytopathology">
        <title>Genome Sequence Resources of Colletotrichum truncatum, C. plurivorum, C. musicola, and C. sojae: Four Species Pathogenic to Soybean (Glycine max).</title>
        <authorList>
            <person name="Rogerio F."/>
            <person name="Boufleur T.R."/>
            <person name="Ciampi-Guillardi M."/>
            <person name="Sukno S.A."/>
            <person name="Thon M.R."/>
            <person name="Massola Junior N.S."/>
            <person name="Baroncelli R."/>
        </authorList>
    </citation>
    <scope>NUCLEOTIDE SEQUENCE [LARGE SCALE GENOMIC DNA]</scope>
    <source>
        <strain evidence="1 2">CMES1059</strain>
    </source>
</reference>
<protein>
    <submittedName>
        <fullName evidence="1">Uncharacterized protein</fullName>
    </submittedName>
</protein>
<evidence type="ECO:0000313" key="1">
    <source>
        <dbReference type="EMBL" id="KAL0944430.1"/>
    </source>
</evidence>
<proteinExistence type="predicted"/>
<sequence>MAKHRANRKPLDLWEKLKGLICELYATNTLQFVMEVLRDEHDFGVTKRQLVYRLEKWGCKKYNTGDPEPEGQTLNKDATEERVISGTPYGGFARQNQVPWVFQGADALFAVCDTGGAWKAYSKIDADGLPNIAALARSAETPHECESTLELLEKRISSLTDFTERSRICLLRPLICNAQNYQLKKMQPQLNTSVSYLLDNPDCLRPNGSVDMLVYILLDNINENHQDLVPSEVWRLKLLLDKFDTWVLSAKPDHQTGQSPVHVLRQCAEWCDDKLSRASYTAARPNLDILTGQYQVLWRDHIEVFGALWRAVIEQCIFSGEWPEWAKETVEAMNLSHAEVLSCICWVIVWPPHIIRDSEHHAAEHGGDLFTRAKRNANDVLQSSSAALWEAFRDAFVRINKPTAADTDENRDFHAYAMQQFRSFVKDTLGEFGGPGLCEDDTAPASMTSLLSGGELMVMPYCDWRQCL</sequence>
<keyword evidence="2" id="KW-1185">Reference proteome</keyword>
<dbReference type="EMBL" id="VUJX02000001">
    <property type="protein sequence ID" value="KAL0944430.1"/>
    <property type="molecule type" value="Genomic_DNA"/>
</dbReference>
<gene>
    <name evidence="1" type="ORF">CTRU02_202317</name>
</gene>
<name>A0ACC3ZK43_COLTU</name>
<evidence type="ECO:0000313" key="2">
    <source>
        <dbReference type="Proteomes" id="UP000805649"/>
    </source>
</evidence>
<dbReference type="Proteomes" id="UP000805649">
    <property type="component" value="Unassembled WGS sequence"/>
</dbReference>
<comment type="caution">
    <text evidence="1">The sequence shown here is derived from an EMBL/GenBank/DDBJ whole genome shotgun (WGS) entry which is preliminary data.</text>
</comment>
<accession>A0ACC3ZK43</accession>
<organism evidence="1 2">
    <name type="scientific">Colletotrichum truncatum</name>
    <name type="common">Anthracnose fungus</name>
    <name type="synonym">Colletotrichum capsici</name>
    <dbReference type="NCBI Taxonomy" id="5467"/>
    <lineage>
        <taxon>Eukaryota</taxon>
        <taxon>Fungi</taxon>
        <taxon>Dikarya</taxon>
        <taxon>Ascomycota</taxon>
        <taxon>Pezizomycotina</taxon>
        <taxon>Sordariomycetes</taxon>
        <taxon>Hypocreomycetidae</taxon>
        <taxon>Glomerellales</taxon>
        <taxon>Glomerellaceae</taxon>
        <taxon>Colletotrichum</taxon>
        <taxon>Colletotrichum truncatum species complex</taxon>
    </lineage>
</organism>